<gene>
    <name evidence="2" type="ORF">SAMN06297280_2091</name>
</gene>
<dbReference type="EMBL" id="OBEB01000004">
    <property type="protein sequence ID" value="SNY52358.1"/>
    <property type="molecule type" value="Genomic_DNA"/>
</dbReference>
<dbReference type="InterPro" id="IPR019935">
    <property type="entry name" value="CHP03546"/>
</dbReference>
<dbReference type="Proteomes" id="UP000219353">
    <property type="component" value="Unassembled WGS sequence"/>
</dbReference>
<dbReference type="AlphaFoldDB" id="A0A285IWN7"/>
<dbReference type="NCBIfam" id="TIGR03546">
    <property type="entry name" value="TIGR03546 family protein"/>
    <property type="match status" value="1"/>
</dbReference>
<evidence type="ECO:0000313" key="3">
    <source>
        <dbReference type="Proteomes" id="UP000219353"/>
    </source>
</evidence>
<organism evidence="2 3">
    <name type="scientific">Arsukibacterium tuosuense</name>
    <dbReference type="NCBI Taxonomy" id="1323745"/>
    <lineage>
        <taxon>Bacteria</taxon>
        <taxon>Pseudomonadati</taxon>
        <taxon>Pseudomonadota</taxon>
        <taxon>Gammaproteobacteria</taxon>
        <taxon>Chromatiales</taxon>
        <taxon>Chromatiaceae</taxon>
        <taxon>Arsukibacterium</taxon>
    </lineage>
</organism>
<reference evidence="3" key="1">
    <citation type="submission" date="2017-09" db="EMBL/GenBank/DDBJ databases">
        <authorList>
            <person name="Varghese N."/>
            <person name="Submissions S."/>
        </authorList>
    </citation>
    <scope>NUCLEOTIDE SEQUENCE [LARGE SCALE GENOMIC DNA]</scope>
    <source>
        <strain evidence="3">CGMCC 1.12461</strain>
    </source>
</reference>
<dbReference type="RefSeq" id="WP_097111344.1">
    <property type="nucleotide sequence ID" value="NZ_OBEB01000004.1"/>
</dbReference>
<keyword evidence="1" id="KW-0472">Membrane</keyword>
<keyword evidence="1" id="KW-1133">Transmembrane helix</keyword>
<evidence type="ECO:0000313" key="2">
    <source>
        <dbReference type="EMBL" id="SNY52358.1"/>
    </source>
</evidence>
<dbReference type="OrthoDB" id="370141at2"/>
<feature type="transmembrane region" description="Helical" evidence="1">
    <location>
        <begin position="107"/>
        <end position="130"/>
    </location>
</feature>
<proteinExistence type="predicted"/>
<protein>
    <submittedName>
        <fullName evidence="2">TIGR03546 family protein</fullName>
    </submittedName>
</protein>
<name>A0A285IWN7_9GAMM</name>
<feature type="transmembrane region" description="Helical" evidence="1">
    <location>
        <begin position="54"/>
        <end position="72"/>
    </location>
</feature>
<sequence length="163" mass="18181">MLTLLARILKVLNSEASPWQIGWAIGLGLMAGLLPFGLLTLLILLLVCLLTVNLATFLLVWGLCSGLMFMFGDALEALTWQYAQSPALLQLLAQSETLQLFHLHHTLVLGAFVLGILLLLPVAWLSTVLVKQYRGRVMSKLQQWKIVQMLKASKLVQLYEKLN</sequence>
<accession>A0A285IWN7</accession>
<keyword evidence="1" id="KW-0812">Transmembrane</keyword>
<feature type="transmembrane region" description="Helical" evidence="1">
    <location>
        <begin position="20"/>
        <end position="47"/>
    </location>
</feature>
<evidence type="ECO:0000256" key="1">
    <source>
        <dbReference type="SAM" id="Phobius"/>
    </source>
</evidence>
<keyword evidence="3" id="KW-1185">Reference proteome</keyword>